<feature type="region of interest" description="Disordered" evidence="1">
    <location>
        <begin position="92"/>
        <end position="142"/>
    </location>
</feature>
<reference evidence="3 4" key="1">
    <citation type="submission" date="2023-03" db="EMBL/GenBank/DDBJ databases">
        <title>YIM 133296 draft genome.</title>
        <authorList>
            <person name="Xiong L."/>
        </authorList>
    </citation>
    <scope>NUCLEOTIDE SEQUENCE [LARGE SCALE GENOMIC DNA]</scope>
    <source>
        <strain evidence="3 4">YIM 133296</strain>
    </source>
</reference>
<name>A0ABT6C8U3_9MICO</name>
<dbReference type="InterPro" id="IPR025209">
    <property type="entry name" value="DUF4209"/>
</dbReference>
<sequence length="750" mass="82279">MDDTSNDGADDATNDDAAKVLSQDTTYVFDAGEARVLVPLIDKSFQLSDGVGGSRDYHGAHSAFRTSIATLLGTTVSDLDLRGAKKEIAAAASDVSSADGPVEQAAEKPAVDPVVGEPMAAESTEEESPGASAAVGGGAQPVGEPIRHELDRAFMYEFVVAFDGPVTCTLGHYDKDSEFVWPPRIENVTDAVAELWEFMAWEASAPAAVARFHDLMFIRGRNKFTHAVAARDAYLEFAALAPVVDLDQAHAMLRAWAIDRIFGRTAELGATRLAIEQAITAAWDAGRGYPGVVLPLLNAVCQTQRPAATDPVKVDALLEHASRLYEGTDSIGYVAELRRGRATTDAERIVVDEWHVEQLAAAARTSDGFVKAMRLRDAIREAGRLQLRGLEEKLTVELQSLPPEDAKMEVFTSDLVMSRVPIERFLRQFTRSQDWRRSMGLFSQIPPPTGSSEDLERAAETRRLRPRLVDLFSTVLLDEDRLPSWEPTTEEERREYQKARDAGFSAAASATQLTEILDRFKIRYGAVPVDEIATYVSHQGRGNYELAAVFARALHHYWNRDLEACIHIAVPRIESAVRLILRELDVAIYRVQLGKRPGQYPPLGSLLGELLDLGFDEAWIYYLRWLLTEHTGKNLRNEVAHGRVRGVSEANAVLVLRALLLVVLLCGPGNADDIDADLPERGDGGAKGGEQPAERAEKQSGDRPTSAPPAGSLRTLIRQPVPKAVELPARSLVVARRLVQAAWPWFSRST</sequence>
<gene>
    <name evidence="3" type="ORF">P4R38_13215</name>
</gene>
<evidence type="ECO:0000256" key="1">
    <source>
        <dbReference type="SAM" id="MobiDB-lite"/>
    </source>
</evidence>
<dbReference type="Proteomes" id="UP001528912">
    <property type="component" value="Unassembled WGS sequence"/>
</dbReference>
<evidence type="ECO:0000313" key="3">
    <source>
        <dbReference type="EMBL" id="MDF8265210.1"/>
    </source>
</evidence>
<evidence type="ECO:0000259" key="2">
    <source>
        <dbReference type="Pfam" id="PF13910"/>
    </source>
</evidence>
<dbReference type="EMBL" id="JAROAV010000032">
    <property type="protein sequence ID" value="MDF8265210.1"/>
    <property type="molecule type" value="Genomic_DNA"/>
</dbReference>
<feature type="compositionally biased region" description="Basic and acidic residues" evidence="1">
    <location>
        <begin position="692"/>
        <end position="701"/>
    </location>
</feature>
<protein>
    <submittedName>
        <fullName evidence="3">DUF4209 domain-containing protein</fullName>
    </submittedName>
</protein>
<dbReference type="Pfam" id="PF13910">
    <property type="entry name" value="DUF4209"/>
    <property type="match status" value="1"/>
</dbReference>
<comment type="caution">
    <text evidence="3">The sequence shown here is derived from an EMBL/GenBank/DDBJ whole genome shotgun (WGS) entry which is preliminary data.</text>
</comment>
<accession>A0ABT6C8U3</accession>
<proteinExistence type="predicted"/>
<feature type="domain" description="DUF4209" evidence="2">
    <location>
        <begin position="614"/>
        <end position="662"/>
    </location>
</feature>
<evidence type="ECO:0000313" key="4">
    <source>
        <dbReference type="Proteomes" id="UP001528912"/>
    </source>
</evidence>
<dbReference type="RefSeq" id="WP_277192535.1">
    <property type="nucleotide sequence ID" value="NZ_JAROAV010000032.1"/>
</dbReference>
<organism evidence="3 4">
    <name type="scientific">Luteipulveratus flavus</name>
    <dbReference type="NCBI Taxonomy" id="3031728"/>
    <lineage>
        <taxon>Bacteria</taxon>
        <taxon>Bacillati</taxon>
        <taxon>Actinomycetota</taxon>
        <taxon>Actinomycetes</taxon>
        <taxon>Micrococcales</taxon>
        <taxon>Dermacoccaceae</taxon>
        <taxon>Luteipulveratus</taxon>
    </lineage>
</organism>
<keyword evidence="4" id="KW-1185">Reference proteome</keyword>
<feature type="region of interest" description="Disordered" evidence="1">
    <location>
        <begin position="675"/>
        <end position="717"/>
    </location>
</feature>